<dbReference type="SUPFAM" id="SSF51344">
    <property type="entry name" value="Epsilon subunit of F1F0-ATP synthase N-terminal domain"/>
    <property type="match status" value="1"/>
</dbReference>
<evidence type="ECO:0000259" key="9">
    <source>
        <dbReference type="Pfam" id="PF02823"/>
    </source>
</evidence>
<evidence type="ECO:0000256" key="4">
    <source>
        <dbReference type="ARBA" id="ARBA00023065"/>
    </source>
</evidence>
<reference evidence="10" key="1">
    <citation type="journal article" date="2014" name="Front. Microbiol.">
        <title>High frequency of phylogenetically diverse reductive dehalogenase-homologous genes in deep subseafloor sedimentary metagenomes.</title>
        <authorList>
            <person name="Kawai M."/>
            <person name="Futagami T."/>
            <person name="Toyoda A."/>
            <person name="Takaki Y."/>
            <person name="Nishi S."/>
            <person name="Hori S."/>
            <person name="Arai W."/>
            <person name="Tsubouchi T."/>
            <person name="Morono Y."/>
            <person name="Uchiyama I."/>
            <person name="Ito T."/>
            <person name="Fujiyama A."/>
            <person name="Inagaki F."/>
            <person name="Takami H."/>
        </authorList>
    </citation>
    <scope>NUCLEOTIDE SEQUENCE</scope>
    <source>
        <strain evidence="10">Expedition CK06-06</strain>
    </source>
</reference>
<dbReference type="InterPro" id="IPR036771">
    <property type="entry name" value="ATPsynth_dsu/esu_N"/>
</dbReference>
<evidence type="ECO:0000256" key="3">
    <source>
        <dbReference type="ARBA" id="ARBA00022448"/>
    </source>
</evidence>
<dbReference type="NCBIfam" id="TIGR01216">
    <property type="entry name" value="ATP_synt_epsi"/>
    <property type="match status" value="1"/>
</dbReference>
<keyword evidence="3" id="KW-0813">Transport</keyword>
<evidence type="ECO:0008006" key="11">
    <source>
        <dbReference type="Google" id="ProtNLM"/>
    </source>
</evidence>
<proteinExistence type="inferred from homology"/>
<evidence type="ECO:0000256" key="5">
    <source>
        <dbReference type="ARBA" id="ARBA00023136"/>
    </source>
</evidence>
<feature type="domain" description="ATP synthase F1 complex delta/epsilon subunit N-terminal" evidence="9">
    <location>
        <begin position="10"/>
        <end position="87"/>
    </location>
</feature>
<dbReference type="EMBL" id="BARW01033266">
    <property type="protein sequence ID" value="GAJ07902.1"/>
    <property type="molecule type" value="Genomic_DNA"/>
</dbReference>
<dbReference type="PANTHER" id="PTHR13822">
    <property type="entry name" value="ATP SYNTHASE DELTA/EPSILON CHAIN"/>
    <property type="match status" value="1"/>
</dbReference>
<dbReference type="PANTHER" id="PTHR13822:SF10">
    <property type="entry name" value="ATP SYNTHASE EPSILON CHAIN, CHLOROPLASTIC"/>
    <property type="match status" value="1"/>
</dbReference>
<gene>
    <name evidence="10" type="ORF">S12H4_52428</name>
</gene>
<dbReference type="Pfam" id="PF02823">
    <property type="entry name" value="ATP-synt_DE_N"/>
    <property type="match status" value="1"/>
</dbReference>
<comment type="caution">
    <text evidence="10">The sequence shown here is derived from an EMBL/GenBank/DDBJ whole genome shotgun (WGS) entry which is preliminary data.</text>
</comment>
<name>X1UWD6_9ZZZZ</name>
<dbReference type="GO" id="GO:0046933">
    <property type="term" value="F:proton-transporting ATP synthase activity, rotational mechanism"/>
    <property type="evidence" value="ECO:0007669"/>
    <property type="project" value="InterPro"/>
</dbReference>
<sequence length="137" mass="15114">MAHSEEKKYSLEIMTPLKSVFEGDVESLIAQGVDGQFGVLVDHAPMLAALEFGGLFMRRPGGEADWFVVSGGFFEVRRNRAALLVETCEVKEEIDIGRAQEAMGRAKKRLAEREGIDVQRAEAALHRALGRIRTAAK</sequence>
<evidence type="ECO:0000256" key="1">
    <source>
        <dbReference type="ARBA" id="ARBA00004170"/>
    </source>
</evidence>
<dbReference type="GO" id="GO:0045259">
    <property type="term" value="C:proton-transporting ATP synthase complex"/>
    <property type="evidence" value="ECO:0007669"/>
    <property type="project" value="UniProtKB-KW"/>
</dbReference>
<keyword evidence="7" id="KW-0066">ATP synthesis</keyword>
<keyword evidence="5" id="KW-0472">Membrane</keyword>
<dbReference type="AlphaFoldDB" id="X1UWD6"/>
<dbReference type="InterPro" id="IPR020546">
    <property type="entry name" value="ATP_synth_F1_dsu/esu_N"/>
</dbReference>
<dbReference type="InterPro" id="IPR020547">
    <property type="entry name" value="ATP_synth_F1_esu_C"/>
</dbReference>
<dbReference type="InterPro" id="IPR001469">
    <property type="entry name" value="ATP_synth_F1_dsu/esu"/>
</dbReference>
<feature type="domain" description="ATP synthase epsilon subunit C-terminal" evidence="8">
    <location>
        <begin position="92"/>
        <end position="135"/>
    </location>
</feature>
<dbReference type="HAMAP" id="MF_00530">
    <property type="entry name" value="ATP_synth_epsil_bac"/>
    <property type="match status" value="1"/>
</dbReference>
<comment type="similarity">
    <text evidence="2">Belongs to the ATPase epsilon chain family.</text>
</comment>
<dbReference type="Gene3D" id="2.60.15.10">
    <property type="entry name" value="F0F1 ATP synthase delta/epsilon subunit, N-terminal"/>
    <property type="match status" value="1"/>
</dbReference>
<evidence type="ECO:0000256" key="7">
    <source>
        <dbReference type="ARBA" id="ARBA00023310"/>
    </source>
</evidence>
<dbReference type="CDD" id="cd12152">
    <property type="entry name" value="F1-ATPase_delta"/>
    <property type="match status" value="1"/>
</dbReference>
<evidence type="ECO:0000259" key="8">
    <source>
        <dbReference type="Pfam" id="PF00401"/>
    </source>
</evidence>
<evidence type="ECO:0000256" key="6">
    <source>
        <dbReference type="ARBA" id="ARBA00023196"/>
    </source>
</evidence>
<dbReference type="Gene3D" id="1.20.5.440">
    <property type="entry name" value="ATP synthase delta/epsilon subunit, C-terminal domain"/>
    <property type="match status" value="1"/>
</dbReference>
<comment type="subcellular location">
    <subcellularLocation>
        <location evidence="1">Membrane</location>
        <topology evidence="1">Peripheral membrane protein</topology>
    </subcellularLocation>
</comment>
<keyword evidence="6" id="KW-0139">CF(1)</keyword>
<organism evidence="10">
    <name type="scientific">marine sediment metagenome</name>
    <dbReference type="NCBI Taxonomy" id="412755"/>
    <lineage>
        <taxon>unclassified sequences</taxon>
        <taxon>metagenomes</taxon>
        <taxon>ecological metagenomes</taxon>
    </lineage>
</organism>
<protein>
    <recommendedName>
        <fullName evidence="11">ATP synthase F1 complex delta/epsilon subunit N-terminal domain-containing protein</fullName>
    </recommendedName>
</protein>
<evidence type="ECO:0000313" key="10">
    <source>
        <dbReference type="EMBL" id="GAJ07902.1"/>
    </source>
</evidence>
<dbReference type="NCBIfam" id="NF009980">
    <property type="entry name" value="PRK13446.1"/>
    <property type="match status" value="1"/>
</dbReference>
<dbReference type="Pfam" id="PF00401">
    <property type="entry name" value="ATP-synt_DE"/>
    <property type="match status" value="1"/>
</dbReference>
<accession>X1UWD6</accession>
<keyword evidence="4" id="KW-0406">Ion transport</keyword>
<evidence type="ECO:0000256" key="2">
    <source>
        <dbReference type="ARBA" id="ARBA00005712"/>
    </source>
</evidence>